<feature type="domain" description="Phosphatidic acid phosphatase type 2/haloperoxidase" evidence="2">
    <location>
        <begin position="104"/>
        <end position="218"/>
    </location>
</feature>
<dbReference type="CDD" id="cd03392">
    <property type="entry name" value="PAP2_like_2"/>
    <property type="match status" value="1"/>
</dbReference>
<keyword evidence="1" id="KW-0472">Membrane</keyword>
<keyword evidence="1" id="KW-1133">Transmembrane helix</keyword>
<keyword evidence="1" id="KW-0812">Transmembrane</keyword>
<dbReference type="Gene3D" id="1.20.144.10">
    <property type="entry name" value="Phosphatidic acid phosphatase type 2/haloperoxidase"/>
    <property type="match status" value="2"/>
</dbReference>
<dbReference type="EMBL" id="LS992241">
    <property type="protein sequence ID" value="SYX81936.1"/>
    <property type="molecule type" value="Genomic_DNA"/>
</dbReference>
<dbReference type="AlphaFoldDB" id="A0A383R6H7"/>
<reference evidence="4" key="1">
    <citation type="submission" date="2018-08" db="EMBL/GenBank/DDBJ databases">
        <authorList>
            <person name="Chevrot R."/>
        </authorList>
    </citation>
    <scope>NUCLEOTIDE SEQUENCE [LARGE SCALE GENOMIC DNA]</scope>
</reference>
<gene>
    <name evidence="3" type="ORF">PBLR_10355</name>
</gene>
<proteinExistence type="predicted"/>
<dbReference type="InterPro" id="IPR000326">
    <property type="entry name" value="PAP2/HPO"/>
</dbReference>
<protein>
    <submittedName>
        <fullName evidence="3">Undecaprenyl-diphosphatase</fullName>
    </submittedName>
</protein>
<dbReference type="PANTHER" id="PTHR14969:SF13">
    <property type="entry name" value="AT30094P"/>
    <property type="match status" value="1"/>
</dbReference>
<sequence length="232" mass="25925">MTTVKQQYRGVTPEAKRKFALNLLGGAAATLILAIVFFFITRSVLLNQTTDFDRYVTDTVRQAASPTLTTVVTWITHIGSSRVVVPLAGILIVLLAFVYKRRWDAMSLLTVSLGGALVNEGLKICFQRARPDWEHWVVEHGYSFPSGHSMVSTAFFGMIGYLIWVHLKEQGKPAGYVLVLTALLIVCIGLSRIYLGVHYVTDVLGGYTVGAIWLLFTIMAMQWLRDRKRSAR</sequence>
<dbReference type="SMART" id="SM00014">
    <property type="entry name" value="acidPPc"/>
    <property type="match status" value="1"/>
</dbReference>
<dbReference type="Pfam" id="PF01569">
    <property type="entry name" value="PAP2"/>
    <property type="match status" value="1"/>
</dbReference>
<dbReference type="PANTHER" id="PTHR14969">
    <property type="entry name" value="SPHINGOSINE-1-PHOSPHATE PHOSPHOHYDROLASE"/>
    <property type="match status" value="1"/>
</dbReference>
<feature type="transmembrane region" description="Helical" evidence="1">
    <location>
        <begin position="74"/>
        <end position="98"/>
    </location>
</feature>
<evidence type="ECO:0000259" key="2">
    <source>
        <dbReference type="SMART" id="SM00014"/>
    </source>
</evidence>
<name>A0A383R6H7_PAEAL</name>
<feature type="transmembrane region" description="Helical" evidence="1">
    <location>
        <begin position="21"/>
        <end position="40"/>
    </location>
</feature>
<accession>A0A383R6H7</accession>
<dbReference type="Proteomes" id="UP000304148">
    <property type="component" value="Chromosome"/>
</dbReference>
<dbReference type="SUPFAM" id="SSF48317">
    <property type="entry name" value="Acid phosphatase/Vanadium-dependent haloperoxidase"/>
    <property type="match status" value="1"/>
</dbReference>
<feature type="transmembrane region" description="Helical" evidence="1">
    <location>
        <begin position="203"/>
        <end position="224"/>
    </location>
</feature>
<dbReference type="InterPro" id="IPR036938">
    <property type="entry name" value="PAP2/HPO_sf"/>
</dbReference>
<feature type="transmembrane region" description="Helical" evidence="1">
    <location>
        <begin position="142"/>
        <end position="164"/>
    </location>
</feature>
<evidence type="ECO:0000313" key="4">
    <source>
        <dbReference type="Proteomes" id="UP000304148"/>
    </source>
</evidence>
<organism evidence="3 4">
    <name type="scientific">Paenibacillus alvei</name>
    <name type="common">Bacillus alvei</name>
    <dbReference type="NCBI Taxonomy" id="44250"/>
    <lineage>
        <taxon>Bacteria</taxon>
        <taxon>Bacillati</taxon>
        <taxon>Bacillota</taxon>
        <taxon>Bacilli</taxon>
        <taxon>Bacillales</taxon>
        <taxon>Paenibacillaceae</taxon>
        <taxon>Paenibacillus</taxon>
    </lineage>
</organism>
<evidence type="ECO:0000256" key="1">
    <source>
        <dbReference type="SAM" id="Phobius"/>
    </source>
</evidence>
<feature type="transmembrane region" description="Helical" evidence="1">
    <location>
        <begin position="176"/>
        <end position="197"/>
    </location>
</feature>
<evidence type="ECO:0000313" key="3">
    <source>
        <dbReference type="EMBL" id="SYX81936.1"/>
    </source>
</evidence>